<protein>
    <recommendedName>
        <fullName evidence="3">Methyltransferase type 11 domain-containing protein</fullName>
    </recommendedName>
</protein>
<dbReference type="AlphaFoldDB" id="I1CKH6"/>
<sequence length="83" mass="9416">MSDESVDAYTIAFDTRNCTHVDKAVKQTYRVLKKGGYFMCFEFNKEKFAQIIRDAGFKAVGEGYKNFTFSVQTEADSCSKTSL</sequence>
<proteinExistence type="predicted"/>
<dbReference type="eggNOG" id="KOG1540">
    <property type="taxonomic scope" value="Eukaryota"/>
</dbReference>
<dbReference type="InterPro" id="IPR029063">
    <property type="entry name" value="SAM-dependent_MTases_sf"/>
</dbReference>
<keyword evidence="2" id="KW-1185">Reference proteome</keyword>
<dbReference type="VEuPathDB" id="FungiDB:RO3G_13667"/>
<evidence type="ECO:0000313" key="2">
    <source>
        <dbReference type="Proteomes" id="UP000009138"/>
    </source>
</evidence>
<evidence type="ECO:0000313" key="1">
    <source>
        <dbReference type="EMBL" id="EIE88956.1"/>
    </source>
</evidence>
<accession>I1CKH6</accession>
<name>I1CKH6_RHIO9</name>
<dbReference type="EMBL" id="CH476743">
    <property type="protein sequence ID" value="EIE88956.1"/>
    <property type="molecule type" value="Genomic_DNA"/>
</dbReference>
<dbReference type="STRING" id="246409.I1CKH6"/>
<dbReference type="InParanoid" id="I1CKH6"/>
<dbReference type="Pfam" id="PF01209">
    <property type="entry name" value="Ubie_methyltran"/>
    <property type="match status" value="1"/>
</dbReference>
<dbReference type="SUPFAM" id="SSF53335">
    <property type="entry name" value="S-adenosyl-L-methionine-dependent methyltransferases"/>
    <property type="match status" value="1"/>
</dbReference>
<reference evidence="1 2" key="1">
    <citation type="journal article" date="2009" name="PLoS Genet.">
        <title>Genomic analysis of the basal lineage fungus Rhizopus oryzae reveals a whole-genome duplication.</title>
        <authorList>
            <person name="Ma L.-J."/>
            <person name="Ibrahim A.S."/>
            <person name="Skory C."/>
            <person name="Grabherr M.G."/>
            <person name="Burger G."/>
            <person name="Butler M."/>
            <person name="Elias M."/>
            <person name="Idnurm A."/>
            <person name="Lang B.F."/>
            <person name="Sone T."/>
            <person name="Abe A."/>
            <person name="Calvo S.E."/>
            <person name="Corrochano L.M."/>
            <person name="Engels R."/>
            <person name="Fu J."/>
            <person name="Hansberg W."/>
            <person name="Kim J.-M."/>
            <person name="Kodira C.D."/>
            <person name="Koehrsen M.J."/>
            <person name="Liu B."/>
            <person name="Miranda-Saavedra D."/>
            <person name="O'Leary S."/>
            <person name="Ortiz-Castellanos L."/>
            <person name="Poulter R."/>
            <person name="Rodriguez-Romero J."/>
            <person name="Ruiz-Herrera J."/>
            <person name="Shen Y.-Q."/>
            <person name="Zeng Q."/>
            <person name="Galagan J."/>
            <person name="Birren B.W."/>
            <person name="Cuomo C.A."/>
            <person name="Wickes B.L."/>
        </authorList>
    </citation>
    <scope>NUCLEOTIDE SEQUENCE [LARGE SCALE GENOMIC DNA]</scope>
    <source>
        <strain evidence="2">RA 99-880 / ATCC MYA-4621 / FGSC 9543 / NRRL 43880</strain>
    </source>
</reference>
<evidence type="ECO:0008006" key="3">
    <source>
        <dbReference type="Google" id="ProtNLM"/>
    </source>
</evidence>
<gene>
    <name evidence="1" type="ORF">RO3G_13667</name>
</gene>
<dbReference type="RefSeq" id="XP_067524352.1">
    <property type="nucleotide sequence ID" value="XM_067668251.1"/>
</dbReference>
<dbReference type="GeneID" id="93620632"/>
<dbReference type="Gene3D" id="3.40.50.150">
    <property type="entry name" value="Vaccinia Virus protein VP39"/>
    <property type="match status" value="1"/>
</dbReference>
<dbReference type="Proteomes" id="UP000009138">
    <property type="component" value="Unassembled WGS sequence"/>
</dbReference>
<organism evidence="1 2">
    <name type="scientific">Rhizopus delemar (strain RA 99-880 / ATCC MYA-4621 / FGSC 9543 / NRRL 43880)</name>
    <name type="common">Mucormycosis agent</name>
    <name type="synonym">Rhizopus arrhizus var. delemar</name>
    <dbReference type="NCBI Taxonomy" id="246409"/>
    <lineage>
        <taxon>Eukaryota</taxon>
        <taxon>Fungi</taxon>
        <taxon>Fungi incertae sedis</taxon>
        <taxon>Mucoromycota</taxon>
        <taxon>Mucoromycotina</taxon>
        <taxon>Mucoromycetes</taxon>
        <taxon>Mucorales</taxon>
        <taxon>Mucorineae</taxon>
        <taxon>Rhizopodaceae</taxon>
        <taxon>Rhizopus</taxon>
    </lineage>
</organism>